<gene>
    <name evidence="1" type="ORF">ENG14_02350</name>
</gene>
<accession>A0A7C1ALE6</accession>
<comment type="caution">
    <text evidence="1">The sequence shown here is derived from an EMBL/GenBank/DDBJ whole genome shotgun (WGS) entry which is preliminary data.</text>
</comment>
<reference evidence="1" key="1">
    <citation type="journal article" date="2020" name="mSystems">
        <title>Genome- and Community-Level Interaction Insights into Carbon Utilization and Element Cycling Functions of Hydrothermarchaeota in Hydrothermal Sediment.</title>
        <authorList>
            <person name="Zhou Z."/>
            <person name="Liu Y."/>
            <person name="Xu W."/>
            <person name="Pan J."/>
            <person name="Luo Z.H."/>
            <person name="Li M."/>
        </authorList>
    </citation>
    <scope>NUCLEOTIDE SEQUENCE [LARGE SCALE GENOMIC DNA]</scope>
    <source>
        <strain evidence="1">HyVt-19</strain>
    </source>
</reference>
<dbReference type="Proteomes" id="UP000886355">
    <property type="component" value="Unassembled WGS sequence"/>
</dbReference>
<dbReference type="InterPro" id="IPR048813">
    <property type="entry name" value="GP7-like"/>
</dbReference>
<organism evidence="1">
    <name type="scientific">Thermodesulforhabdus norvegica</name>
    <dbReference type="NCBI Taxonomy" id="39841"/>
    <lineage>
        <taxon>Bacteria</taxon>
        <taxon>Pseudomonadati</taxon>
        <taxon>Thermodesulfobacteriota</taxon>
        <taxon>Syntrophobacteria</taxon>
        <taxon>Syntrophobacterales</taxon>
        <taxon>Thermodesulforhabdaceae</taxon>
        <taxon>Thermodesulforhabdus</taxon>
    </lineage>
</organism>
<evidence type="ECO:0008006" key="2">
    <source>
        <dbReference type="Google" id="ProtNLM"/>
    </source>
</evidence>
<dbReference type="NCBIfam" id="NF045672">
    <property type="entry name" value="MCP_gp7_epsi_15"/>
    <property type="match status" value="1"/>
</dbReference>
<sequence>MTLISLLEYQVGLNDQTTKQGVVQKYAQSSEVLRVLGFKDITGGAYAYTREDTLATVAFRGIGGSYTANSSVLLPLVEIPALAGGKVEIDTALIKRHGVARKGIERAMKIKALAQTWTVKFFKGDPETDSNEFWGLQSRVIGDQLVPAGATSGGNVLSLTKLDQAIDQCIQPDVMFTTKAILRLMKTAARTAAVAGNINYTLDEFGRDVMTYNSIPMLAVDTLGMATAPLGYNEVASGGGSAVTTSIYICHLGEAALHGIQTGPISV</sequence>
<dbReference type="EMBL" id="DQZW01000112">
    <property type="protein sequence ID" value="HDL89727.1"/>
    <property type="molecule type" value="Genomic_DNA"/>
</dbReference>
<proteinExistence type="predicted"/>
<name>A0A7C1ALE6_9BACT</name>
<evidence type="ECO:0000313" key="1">
    <source>
        <dbReference type="EMBL" id="HDL89727.1"/>
    </source>
</evidence>
<dbReference type="AlphaFoldDB" id="A0A7C1ALE6"/>
<protein>
    <recommendedName>
        <fullName evidence="2">Phage major capsid protein</fullName>
    </recommendedName>
</protein>
<feature type="non-terminal residue" evidence="1">
    <location>
        <position position="267"/>
    </location>
</feature>